<name>A0A345P359_9GAMM</name>
<dbReference type="AlphaFoldDB" id="A0A345P359"/>
<organism evidence="4 5">
    <name type="scientific">Aquirhabdus parva</name>
    <dbReference type="NCBI Taxonomy" id="2283318"/>
    <lineage>
        <taxon>Bacteria</taxon>
        <taxon>Pseudomonadati</taxon>
        <taxon>Pseudomonadota</taxon>
        <taxon>Gammaproteobacteria</taxon>
        <taxon>Moraxellales</taxon>
        <taxon>Moraxellaceae</taxon>
        <taxon>Aquirhabdus</taxon>
    </lineage>
</organism>
<dbReference type="InterPro" id="IPR020904">
    <property type="entry name" value="Sc_DH/Rdtase_CS"/>
</dbReference>
<dbReference type="EMBL" id="CP031222">
    <property type="protein sequence ID" value="AXI01718.1"/>
    <property type="molecule type" value="Genomic_DNA"/>
</dbReference>
<evidence type="ECO:0000256" key="1">
    <source>
        <dbReference type="ARBA" id="ARBA00006484"/>
    </source>
</evidence>
<dbReference type="Pfam" id="PF00106">
    <property type="entry name" value="adh_short"/>
    <property type="match status" value="1"/>
</dbReference>
<comment type="similarity">
    <text evidence="1">Belongs to the short-chain dehydrogenases/reductases (SDR) family.</text>
</comment>
<dbReference type="PRINTS" id="PR00081">
    <property type="entry name" value="GDHRDH"/>
</dbReference>
<evidence type="ECO:0000256" key="2">
    <source>
        <dbReference type="ARBA" id="ARBA00023002"/>
    </source>
</evidence>
<dbReference type="GO" id="GO:0016491">
    <property type="term" value="F:oxidoreductase activity"/>
    <property type="evidence" value="ECO:0007669"/>
    <property type="project" value="UniProtKB-KW"/>
</dbReference>
<evidence type="ECO:0000313" key="4">
    <source>
        <dbReference type="EMBL" id="AXI01718.1"/>
    </source>
</evidence>
<dbReference type="InterPro" id="IPR036291">
    <property type="entry name" value="NAD(P)-bd_dom_sf"/>
</dbReference>
<dbReference type="OrthoDB" id="9790785at2"/>
<dbReference type="InterPro" id="IPR002347">
    <property type="entry name" value="SDR_fam"/>
</dbReference>
<dbReference type="Gene3D" id="3.40.50.720">
    <property type="entry name" value="NAD(P)-binding Rossmann-like Domain"/>
    <property type="match status" value="1"/>
</dbReference>
<dbReference type="PROSITE" id="PS00061">
    <property type="entry name" value="ADH_SHORT"/>
    <property type="match status" value="1"/>
</dbReference>
<protein>
    <submittedName>
        <fullName evidence="4">YciK family oxidoreductase</fullName>
    </submittedName>
</protein>
<dbReference type="Proteomes" id="UP000253940">
    <property type="component" value="Chromosome"/>
</dbReference>
<dbReference type="NCBIfam" id="NF006509">
    <property type="entry name" value="PRK08945.1"/>
    <property type="match status" value="1"/>
</dbReference>
<feature type="domain" description="Ketoreductase" evidence="3">
    <location>
        <begin position="20"/>
        <end position="185"/>
    </location>
</feature>
<proteinExistence type="inferred from homology"/>
<evidence type="ECO:0000259" key="3">
    <source>
        <dbReference type="SMART" id="SM00822"/>
    </source>
</evidence>
<gene>
    <name evidence="4" type="ORF">HYN46_01715</name>
</gene>
<dbReference type="SMART" id="SM00822">
    <property type="entry name" value="PKS_KR"/>
    <property type="match status" value="1"/>
</dbReference>
<dbReference type="PANTHER" id="PTHR42901:SF1">
    <property type="entry name" value="ALCOHOL DEHYDROGENASE"/>
    <property type="match status" value="1"/>
</dbReference>
<evidence type="ECO:0000313" key="5">
    <source>
        <dbReference type="Proteomes" id="UP000253940"/>
    </source>
</evidence>
<dbReference type="InterPro" id="IPR057326">
    <property type="entry name" value="KR_dom"/>
</dbReference>
<sequence>MYLPIDLSTYHAEPDLLKNRVILVTGAGDGIGRAAALAFAKHGATVLLLGRTLSKLEAVYDEIEKQGGAQPALLPLNLATAKLDDYLSIQRTIDEEIGRLDGILHNAAILGPLTPLQMYDPTIWDDVMNTNLRAPFQLTQALLPTLRKSDDASVIFTSSSVGRTVKAFWGAYAISKQGIEGLSHLFADELANTSNIRFNCLNPGATRTQMRASAYPSENPNTLPKPEDIMASYLYLIGPDSKGVTGQSLDVPRAEWSKD</sequence>
<dbReference type="PANTHER" id="PTHR42901">
    <property type="entry name" value="ALCOHOL DEHYDROGENASE"/>
    <property type="match status" value="1"/>
</dbReference>
<reference evidence="4 5" key="1">
    <citation type="submission" date="2018-07" db="EMBL/GenBank/DDBJ databases">
        <title>Genome sequencing of Moraxellaceae gen. HYN0046.</title>
        <authorList>
            <person name="Kim M."/>
            <person name="Yi H."/>
        </authorList>
    </citation>
    <scope>NUCLEOTIDE SEQUENCE [LARGE SCALE GENOMIC DNA]</scope>
    <source>
        <strain evidence="4 5">HYN0046</strain>
    </source>
</reference>
<dbReference type="RefSeq" id="WP_114897828.1">
    <property type="nucleotide sequence ID" value="NZ_CP031222.1"/>
</dbReference>
<dbReference type="SUPFAM" id="SSF51735">
    <property type="entry name" value="NAD(P)-binding Rossmann-fold domains"/>
    <property type="match status" value="1"/>
</dbReference>
<dbReference type="KEGG" id="mbah:HYN46_01715"/>
<accession>A0A345P359</accession>
<keyword evidence="5" id="KW-1185">Reference proteome</keyword>
<keyword evidence="2" id="KW-0560">Oxidoreductase</keyword>